<gene>
    <name evidence="1" type="ORF">N7U66_14150</name>
</gene>
<organism evidence="1 2">
    <name type="scientific">Lacinutrix neustonica</name>
    <dbReference type="NCBI Taxonomy" id="2980107"/>
    <lineage>
        <taxon>Bacteria</taxon>
        <taxon>Pseudomonadati</taxon>
        <taxon>Bacteroidota</taxon>
        <taxon>Flavobacteriia</taxon>
        <taxon>Flavobacteriales</taxon>
        <taxon>Flavobacteriaceae</taxon>
        <taxon>Lacinutrix</taxon>
    </lineage>
</organism>
<evidence type="ECO:0000313" key="2">
    <source>
        <dbReference type="Proteomes" id="UP001164705"/>
    </source>
</evidence>
<proteinExistence type="predicted"/>
<accession>A0A9E8SG09</accession>
<name>A0A9E8SG09_9FLAO</name>
<evidence type="ECO:0000313" key="1">
    <source>
        <dbReference type="EMBL" id="WAC01250.1"/>
    </source>
</evidence>
<dbReference type="KEGG" id="lnu:N7U66_14150"/>
<reference evidence="1" key="1">
    <citation type="submission" date="2022-11" db="EMBL/GenBank/DDBJ databases">
        <title>Lacinutrix neustonica HL-RS19T sp. nov., isolated from the surface microlayer sample of brackish Lake Shihwa.</title>
        <authorList>
            <person name="Choi J.Y."/>
            <person name="Hwang C.Y."/>
        </authorList>
    </citation>
    <scope>NUCLEOTIDE SEQUENCE</scope>
    <source>
        <strain evidence="1">HL-RS19</strain>
    </source>
</reference>
<protein>
    <submittedName>
        <fullName evidence="1">Uncharacterized protein</fullName>
    </submittedName>
</protein>
<sequence length="170" mass="19818">MKIERLQFEKTLKTRDSLTKLIETKYTHLLDKNTSLSEYRKLFVSHLNAEAAKRVTSRNRVVDTRYARRTKKFHIEFTIVKNEFLIKGPKTFYFQIMDASKTVISDQGTVSFGPKSLRYSGKKTVNYRGDELQVSVIIDKNEEVKLDKGMYDIIIFHKGNVLSKTVMTLK</sequence>
<dbReference type="AlphaFoldDB" id="A0A9E8SG09"/>
<dbReference type="Proteomes" id="UP001164705">
    <property type="component" value="Chromosome"/>
</dbReference>
<dbReference type="EMBL" id="CP113088">
    <property type="protein sequence ID" value="WAC01250.1"/>
    <property type="molecule type" value="Genomic_DNA"/>
</dbReference>
<keyword evidence="2" id="KW-1185">Reference proteome</keyword>
<dbReference type="RefSeq" id="WP_267675866.1">
    <property type="nucleotide sequence ID" value="NZ_CP113088.1"/>
</dbReference>